<evidence type="ECO:0000256" key="8">
    <source>
        <dbReference type="ARBA" id="ARBA00022833"/>
    </source>
</evidence>
<keyword evidence="4" id="KW-0645">Protease</keyword>
<evidence type="ECO:0000256" key="7">
    <source>
        <dbReference type="ARBA" id="ARBA00022801"/>
    </source>
</evidence>
<keyword evidence="6 12" id="KW-0732">Signal</keyword>
<dbReference type="PANTHER" id="PTHR11705:SF91">
    <property type="entry name" value="FI01817P-RELATED"/>
    <property type="match status" value="1"/>
</dbReference>
<dbReference type="OrthoDB" id="3626597at2759"/>
<dbReference type="InterPro" id="IPR057246">
    <property type="entry name" value="CARBOXYPEPT_ZN_1"/>
</dbReference>
<evidence type="ECO:0000256" key="11">
    <source>
        <dbReference type="PROSITE-ProRule" id="PRU01379"/>
    </source>
</evidence>
<evidence type="ECO:0000256" key="9">
    <source>
        <dbReference type="ARBA" id="ARBA00023049"/>
    </source>
</evidence>
<evidence type="ECO:0000256" key="12">
    <source>
        <dbReference type="SAM" id="SignalP"/>
    </source>
</evidence>
<keyword evidence="5" id="KW-0479">Metal-binding</keyword>
<dbReference type="Gene3D" id="3.30.70.340">
    <property type="entry name" value="Metallocarboxypeptidase-like"/>
    <property type="match status" value="1"/>
</dbReference>
<keyword evidence="8" id="KW-0862">Zinc</keyword>
<dbReference type="SUPFAM" id="SSF53187">
    <property type="entry name" value="Zn-dependent exopeptidases"/>
    <property type="match status" value="1"/>
</dbReference>
<evidence type="ECO:0000256" key="10">
    <source>
        <dbReference type="ARBA" id="ARBA00023157"/>
    </source>
</evidence>
<keyword evidence="15" id="KW-1185">Reference proteome</keyword>
<evidence type="ECO:0000313" key="15">
    <source>
        <dbReference type="Proteomes" id="UP000789390"/>
    </source>
</evidence>
<evidence type="ECO:0000256" key="2">
    <source>
        <dbReference type="ARBA" id="ARBA00005988"/>
    </source>
</evidence>
<feature type="domain" description="Peptidase M14" evidence="13">
    <location>
        <begin position="135"/>
        <end position="381"/>
    </location>
</feature>
<feature type="chain" id="PRO_5035217210" description="Peptidase M14 domain-containing protein" evidence="12">
    <location>
        <begin position="26"/>
        <end position="381"/>
    </location>
</feature>
<dbReference type="InterPro" id="IPR000834">
    <property type="entry name" value="Peptidase_M14"/>
</dbReference>
<dbReference type="GO" id="GO:0005615">
    <property type="term" value="C:extracellular space"/>
    <property type="evidence" value="ECO:0007669"/>
    <property type="project" value="TreeGrafter"/>
</dbReference>
<evidence type="ECO:0000256" key="5">
    <source>
        <dbReference type="ARBA" id="ARBA00022723"/>
    </source>
</evidence>
<dbReference type="Pfam" id="PF02244">
    <property type="entry name" value="Propep_M14"/>
    <property type="match status" value="1"/>
</dbReference>
<dbReference type="Gene3D" id="3.40.630.10">
    <property type="entry name" value="Zn peptidases"/>
    <property type="match status" value="1"/>
</dbReference>
<dbReference type="AlphaFoldDB" id="A0A8J2RDH4"/>
<dbReference type="GO" id="GO:0008270">
    <property type="term" value="F:zinc ion binding"/>
    <property type="evidence" value="ECO:0007669"/>
    <property type="project" value="InterPro"/>
</dbReference>
<keyword evidence="10" id="KW-1015">Disulfide bond</keyword>
<dbReference type="SMART" id="SM00631">
    <property type="entry name" value="Zn_pept"/>
    <property type="match status" value="1"/>
</dbReference>
<dbReference type="Proteomes" id="UP000789390">
    <property type="component" value="Unassembled WGS sequence"/>
</dbReference>
<gene>
    <name evidence="14" type="ORF">DGAL_LOCUS1719</name>
</gene>
<dbReference type="PROSITE" id="PS00132">
    <property type="entry name" value="CARBOXYPEPT_ZN_1"/>
    <property type="match status" value="1"/>
</dbReference>
<dbReference type="Pfam" id="PF00246">
    <property type="entry name" value="Peptidase_M14"/>
    <property type="match status" value="1"/>
</dbReference>
<dbReference type="InterPro" id="IPR036990">
    <property type="entry name" value="M14A-like_propep"/>
</dbReference>
<sequence length="381" mass="42685">MKIENSVPIVLLAIPLFFMMKIGHTSPVEEHIVSYSGFQVWTVSTNTDEEHSALLKIVQLYELEVWKEAKPSNTIIDLLVPEPFQKEFGKKLSEANITFVIKIADLQKVINSENANNKTSTFSKSNSAHNMNWTSYHRLTDIYGYMSYLAATYPSLVSLINIGSSYEKRPLNVLRISNSSSSGTKPAIWIDGGIHAREWISPAVATYIIQQLVEVPANSKMFFDVDWYIMPVMNPDGYEYAHVYNRLWRKTRSMTSSPSCRGVDPNRNFGFKWGGLGTSKHPCSNIYKGTKAFSEPETLATSNFILGKANAIKLYLTLHSYGQSALIPWGYDVAYPNDYNDMLALAKSAVSKFIKYKFSVGNLAALYYRAAGGSQVTGLNP</sequence>
<dbReference type="FunFam" id="3.40.630.10:FF:000084">
    <property type="entry name" value="Carboxypeptidase B2"/>
    <property type="match status" value="1"/>
</dbReference>
<keyword evidence="3" id="KW-0121">Carboxypeptidase</keyword>
<dbReference type="InterPro" id="IPR003146">
    <property type="entry name" value="M14A_act_pep"/>
</dbReference>
<dbReference type="SUPFAM" id="SSF54897">
    <property type="entry name" value="Protease propeptides/inhibitors"/>
    <property type="match status" value="1"/>
</dbReference>
<dbReference type="PRINTS" id="PR00765">
    <property type="entry name" value="CRBOXYPTASEA"/>
</dbReference>
<keyword evidence="9" id="KW-0482">Metalloprotease</keyword>
<reference evidence="14" key="1">
    <citation type="submission" date="2021-11" db="EMBL/GenBank/DDBJ databases">
        <authorList>
            <person name="Schell T."/>
        </authorList>
    </citation>
    <scope>NUCLEOTIDE SEQUENCE</scope>
    <source>
        <strain evidence="14">M5</strain>
    </source>
</reference>
<dbReference type="PANTHER" id="PTHR11705">
    <property type="entry name" value="PROTEASE FAMILY M14 CARBOXYPEPTIDASE A,B"/>
    <property type="match status" value="1"/>
</dbReference>
<dbReference type="CDD" id="cd03860">
    <property type="entry name" value="M14_CP_A-B_like"/>
    <property type="match status" value="1"/>
</dbReference>
<comment type="caution">
    <text evidence="11">Lacks conserved residue(s) required for the propagation of feature annotation.</text>
</comment>
<evidence type="ECO:0000259" key="13">
    <source>
        <dbReference type="PROSITE" id="PS52035"/>
    </source>
</evidence>
<feature type="signal peptide" evidence="12">
    <location>
        <begin position="1"/>
        <end position="25"/>
    </location>
</feature>
<evidence type="ECO:0000256" key="1">
    <source>
        <dbReference type="ARBA" id="ARBA00001947"/>
    </source>
</evidence>
<organism evidence="14 15">
    <name type="scientific">Daphnia galeata</name>
    <dbReference type="NCBI Taxonomy" id="27404"/>
    <lineage>
        <taxon>Eukaryota</taxon>
        <taxon>Metazoa</taxon>
        <taxon>Ecdysozoa</taxon>
        <taxon>Arthropoda</taxon>
        <taxon>Crustacea</taxon>
        <taxon>Branchiopoda</taxon>
        <taxon>Diplostraca</taxon>
        <taxon>Cladocera</taxon>
        <taxon>Anomopoda</taxon>
        <taxon>Daphniidae</taxon>
        <taxon>Daphnia</taxon>
    </lineage>
</organism>
<evidence type="ECO:0000256" key="3">
    <source>
        <dbReference type="ARBA" id="ARBA00022645"/>
    </source>
</evidence>
<evidence type="ECO:0000256" key="4">
    <source>
        <dbReference type="ARBA" id="ARBA00022670"/>
    </source>
</evidence>
<proteinExistence type="inferred from homology"/>
<protein>
    <recommendedName>
        <fullName evidence="13">Peptidase M14 domain-containing protein</fullName>
    </recommendedName>
</protein>
<evidence type="ECO:0000313" key="14">
    <source>
        <dbReference type="EMBL" id="CAH0099574.1"/>
    </source>
</evidence>
<dbReference type="EMBL" id="CAKKLH010000022">
    <property type="protein sequence ID" value="CAH0099574.1"/>
    <property type="molecule type" value="Genomic_DNA"/>
</dbReference>
<dbReference type="PROSITE" id="PS52035">
    <property type="entry name" value="PEPTIDASE_M14"/>
    <property type="match status" value="1"/>
</dbReference>
<comment type="cofactor">
    <cofactor evidence="1">
        <name>Zn(2+)</name>
        <dbReference type="ChEBI" id="CHEBI:29105"/>
    </cofactor>
</comment>
<dbReference type="GO" id="GO:0004181">
    <property type="term" value="F:metallocarboxypeptidase activity"/>
    <property type="evidence" value="ECO:0007669"/>
    <property type="project" value="InterPro"/>
</dbReference>
<name>A0A8J2RDH4_9CRUS</name>
<comment type="caution">
    <text evidence="14">The sequence shown here is derived from an EMBL/GenBank/DDBJ whole genome shotgun (WGS) entry which is preliminary data.</text>
</comment>
<accession>A0A8J2RDH4</accession>
<evidence type="ECO:0000256" key="6">
    <source>
        <dbReference type="ARBA" id="ARBA00022729"/>
    </source>
</evidence>
<keyword evidence="7" id="KW-0378">Hydrolase</keyword>
<dbReference type="GO" id="GO:0006508">
    <property type="term" value="P:proteolysis"/>
    <property type="evidence" value="ECO:0007669"/>
    <property type="project" value="UniProtKB-KW"/>
</dbReference>
<comment type="similarity">
    <text evidence="2 11">Belongs to the peptidase M14 family.</text>
</comment>